<proteinExistence type="predicted"/>
<dbReference type="CDD" id="cd01301">
    <property type="entry name" value="rDP_like"/>
    <property type="match status" value="1"/>
</dbReference>
<dbReference type="GO" id="GO:0070573">
    <property type="term" value="F:metallodipeptidase activity"/>
    <property type="evidence" value="ECO:0007669"/>
    <property type="project" value="InterPro"/>
</dbReference>
<sequence>MKLLSALVIFLLSITLFGQDESTQIDFALMLKANQLAKEILIVDTHIDLPDWLYDEWFDISQKTNVGEFDFERANEGGLNVAFMSVYTSPRLEAEGKSKFKADSLISIVERIEQLYPDKFKIVKCIDDVQRYKDSNKILLALGMENGSPIESSIDNLREYYKKGIRYITLSHYKSNHICDSANDPERRWNGLSPFGEEVIREMNKLGIMIDVSHISDSTFYDVMRLSKAPVIASHSCCRFFTPGFERNISDEMIVELAKKGGVVQIAFAGFFLREDINKKYLQGEEEIKEHLKNFNITPGTDSAWQYESQYWKENPVGRATVEDVADHIDHIVKLVGVDYVGIGSDFNGVGDQLPIGLEDASKYPNLIYVLLKRGYSEKDIRKIFGKNLIRVWKEVEKVSNKLK</sequence>
<dbReference type="SUPFAM" id="SSF51556">
    <property type="entry name" value="Metallo-dependent hydrolases"/>
    <property type="match status" value="1"/>
</dbReference>
<dbReference type="Pfam" id="PF01244">
    <property type="entry name" value="Peptidase_M19"/>
    <property type="match status" value="1"/>
</dbReference>
<dbReference type="Gene3D" id="3.20.20.140">
    <property type="entry name" value="Metal-dependent hydrolases"/>
    <property type="match status" value="1"/>
</dbReference>
<dbReference type="PANTHER" id="PTHR10443">
    <property type="entry name" value="MICROSOMAL DIPEPTIDASE"/>
    <property type="match status" value="1"/>
</dbReference>
<dbReference type="PROSITE" id="PS51365">
    <property type="entry name" value="RENAL_DIPEPTIDASE_2"/>
    <property type="match status" value="1"/>
</dbReference>
<dbReference type="InterPro" id="IPR008257">
    <property type="entry name" value="Pept_M19"/>
</dbReference>
<protein>
    <submittedName>
        <fullName evidence="2">Membrane dipeptidase</fullName>
    </submittedName>
</protein>
<comment type="caution">
    <text evidence="2">The sequence shown here is derived from an EMBL/GenBank/DDBJ whole genome shotgun (WGS) entry which is preliminary data.</text>
</comment>
<keyword evidence="1" id="KW-0732">Signal</keyword>
<dbReference type="AlphaFoldDB" id="A0A7V2ZLH3"/>
<dbReference type="PANTHER" id="PTHR10443:SF12">
    <property type="entry name" value="DIPEPTIDASE"/>
    <property type="match status" value="1"/>
</dbReference>
<name>A0A7V2ZLH3_9BACT</name>
<feature type="signal peptide" evidence="1">
    <location>
        <begin position="1"/>
        <end position="18"/>
    </location>
</feature>
<dbReference type="GO" id="GO:0006508">
    <property type="term" value="P:proteolysis"/>
    <property type="evidence" value="ECO:0007669"/>
    <property type="project" value="InterPro"/>
</dbReference>
<dbReference type="InterPro" id="IPR032466">
    <property type="entry name" value="Metal_Hydrolase"/>
</dbReference>
<dbReference type="EMBL" id="DSUJ01000010">
    <property type="protein sequence ID" value="HFI92189.1"/>
    <property type="molecule type" value="Genomic_DNA"/>
</dbReference>
<evidence type="ECO:0000256" key="1">
    <source>
        <dbReference type="SAM" id="SignalP"/>
    </source>
</evidence>
<gene>
    <name evidence="2" type="ORF">ENS31_11795</name>
</gene>
<reference evidence="2" key="1">
    <citation type="journal article" date="2020" name="mSystems">
        <title>Genome- and Community-Level Interaction Insights into Carbon Utilization and Element Cycling Functions of Hydrothermarchaeota in Hydrothermal Sediment.</title>
        <authorList>
            <person name="Zhou Z."/>
            <person name="Liu Y."/>
            <person name="Xu W."/>
            <person name="Pan J."/>
            <person name="Luo Z.H."/>
            <person name="Li M."/>
        </authorList>
    </citation>
    <scope>NUCLEOTIDE SEQUENCE [LARGE SCALE GENOMIC DNA]</scope>
    <source>
        <strain evidence="2">SpSt-479</strain>
    </source>
</reference>
<feature type="chain" id="PRO_5031247551" evidence="1">
    <location>
        <begin position="19"/>
        <end position="404"/>
    </location>
</feature>
<accession>A0A7V2ZLH3</accession>
<evidence type="ECO:0000313" key="2">
    <source>
        <dbReference type="EMBL" id="HFI92189.1"/>
    </source>
</evidence>
<organism evidence="2">
    <name type="scientific">Ignavibacterium album</name>
    <dbReference type="NCBI Taxonomy" id="591197"/>
    <lineage>
        <taxon>Bacteria</taxon>
        <taxon>Pseudomonadati</taxon>
        <taxon>Ignavibacteriota</taxon>
        <taxon>Ignavibacteria</taxon>
        <taxon>Ignavibacteriales</taxon>
        <taxon>Ignavibacteriaceae</taxon>
        <taxon>Ignavibacterium</taxon>
    </lineage>
</organism>